<dbReference type="EMBL" id="CP017141">
    <property type="protein sequence ID" value="AOM80196.1"/>
    <property type="molecule type" value="Genomic_DNA"/>
</dbReference>
<reference evidence="1 2" key="1">
    <citation type="submission" date="2016-08" db="EMBL/GenBank/DDBJ databases">
        <authorList>
            <person name="Seilhamer J.J."/>
        </authorList>
    </citation>
    <scope>NUCLEOTIDE SEQUENCE [LARGE SCALE GENOMIC DNA]</scope>
    <source>
        <strain evidence="1 2">DX4</strain>
    </source>
</reference>
<dbReference type="SUPFAM" id="SSF52540">
    <property type="entry name" value="P-loop containing nucleoside triphosphate hydrolases"/>
    <property type="match status" value="1"/>
</dbReference>
<dbReference type="KEGG" id="psty:BFS30_25350"/>
<accession>A0A1D7QNF2</accession>
<dbReference type="AlphaFoldDB" id="A0A1D7QNF2"/>
<dbReference type="RefSeq" id="WP_069381858.1">
    <property type="nucleotide sequence ID" value="NZ_CP017141.1"/>
</dbReference>
<dbReference type="Gene3D" id="3.40.50.300">
    <property type="entry name" value="P-loop containing nucleotide triphosphate hydrolases"/>
    <property type="match status" value="1"/>
</dbReference>
<proteinExistence type="predicted"/>
<dbReference type="Proteomes" id="UP000094313">
    <property type="component" value="Chromosome"/>
</dbReference>
<gene>
    <name evidence="1" type="ORF">BFS30_25350</name>
</gene>
<dbReference type="OrthoDB" id="836928at2"/>
<evidence type="ECO:0000313" key="2">
    <source>
        <dbReference type="Proteomes" id="UP000094313"/>
    </source>
</evidence>
<dbReference type="InterPro" id="IPR017026">
    <property type="entry name" value="ImuA"/>
</dbReference>
<keyword evidence="2" id="KW-1185">Reference proteome</keyword>
<protein>
    <submittedName>
        <fullName evidence="1">Error-prone repair protein ImuA</fullName>
    </submittedName>
</protein>
<organism evidence="1 2">
    <name type="scientific">Pedobacter steynii</name>
    <dbReference type="NCBI Taxonomy" id="430522"/>
    <lineage>
        <taxon>Bacteria</taxon>
        <taxon>Pseudomonadati</taxon>
        <taxon>Bacteroidota</taxon>
        <taxon>Sphingobacteriia</taxon>
        <taxon>Sphingobacteriales</taxon>
        <taxon>Sphingobacteriaceae</taxon>
        <taxon>Pedobacter</taxon>
    </lineage>
</organism>
<dbReference type="PIRSF" id="PIRSF034285">
    <property type="entry name" value="UCP034285"/>
    <property type="match status" value="1"/>
</dbReference>
<name>A0A1D7QNF2_9SPHI</name>
<evidence type="ECO:0000313" key="1">
    <source>
        <dbReference type="EMBL" id="AOM80196.1"/>
    </source>
</evidence>
<sequence>MEQGANKNDIIEKLKRDILLMQGFSAVLDYERPDIGLGPLEKAFPNHVFPTAAVHEFVSSSQAEGAATTGFMAGLISHLMKEEGTCLWVGTQRRLFPPGLKAFGISPDRVIFIDLQRERDALWAIEEGLKCGALTAVVAELKEISLTESRRLQLAVEKSRVTGFLHRCNSLKTNRITCVSRWQISPIASQLEDGLPGVGYPRWNVELQKIRNGKPGSWQLEWSAGRFIHLATAAADQTLIQQTG</sequence>
<dbReference type="InterPro" id="IPR027417">
    <property type="entry name" value="P-loop_NTPase"/>
</dbReference>